<dbReference type="Pfam" id="PF00528">
    <property type="entry name" value="BPD_transp_1"/>
    <property type="match status" value="1"/>
</dbReference>
<keyword evidence="6 7" id="KW-0472">Membrane</keyword>
<comment type="similarity">
    <text evidence="7">Belongs to the binding-protein-dependent transport system permease family.</text>
</comment>
<evidence type="ECO:0000256" key="7">
    <source>
        <dbReference type="RuleBase" id="RU363032"/>
    </source>
</evidence>
<name>A0ABT9ZPN4_9BACI</name>
<feature type="transmembrane region" description="Helical" evidence="7">
    <location>
        <begin position="89"/>
        <end position="115"/>
    </location>
</feature>
<feature type="transmembrane region" description="Helical" evidence="7">
    <location>
        <begin position="127"/>
        <end position="148"/>
    </location>
</feature>
<evidence type="ECO:0000256" key="6">
    <source>
        <dbReference type="ARBA" id="ARBA00023136"/>
    </source>
</evidence>
<feature type="transmembrane region" description="Helical" evidence="7">
    <location>
        <begin position="30"/>
        <end position="57"/>
    </location>
</feature>
<keyword evidence="3" id="KW-1003">Cell membrane</keyword>
<dbReference type="SUPFAM" id="SSF161098">
    <property type="entry name" value="MetI-like"/>
    <property type="match status" value="1"/>
</dbReference>
<dbReference type="PANTHER" id="PTHR30193">
    <property type="entry name" value="ABC TRANSPORTER PERMEASE PROTEIN"/>
    <property type="match status" value="1"/>
</dbReference>
<evidence type="ECO:0000256" key="4">
    <source>
        <dbReference type="ARBA" id="ARBA00022692"/>
    </source>
</evidence>
<dbReference type="SUPFAM" id="SSF160964">
    <property type="entry name" value="MalF N-terminal region-like"/>
    <property type="match status" value="1"/>
</dbReference>
<sequence>MAKLEEVDSSTNLQAIHDRNLKKKRMKENLTGYAIISPWLIGFLALVIGPMIASFYLSFTNYNLLSSAQWTGIDNYVNILTNDGRFRQALTVTLIFVFVSTPLKLLFALFLAMLFNTGRKGTSVFTTIYYIPSIIGGSVAIAVVWRILFGRNGAVNEFVQALGFSGVNWIGNPDTALSVLILLVVWQFGSPMIIFLAGLRQIPQELYEAAAVDGASAFTKFMKITIPLLTPVIFFNLVMQTIGAFMTFTQAYLITGGGPMDSTLFYALYLYEVAFEYLRMGYASAMAWILLVLIAGITLVFFLSSKYWVYYESEGGR</sequence>
<keyword evidence="2 7" id="KW-0813">Transport</keyword>
<comment type="subcellular location">
    <subcellularLocation>
        <location evidence="1 7">Cell membrane</location>
        <topology evidence="1 7">Multi-pass membrane protein</topology>
    </subcellularLocation>
</comment>
<keyword evidence="4 7" id="KW-0812">Transmembrane</keyword>
<keyword evidence="9" id="KW-0762">Sugar transport</keyword>
<proteinExistence type="inferred from homology"/>
<dbReference type="InterPro" id="IPR000515">
    <property type="entry name" value="MetI-like"/>
</dbReference>
<organism evidence="9 10">
    <name type="scientific">Evansella vedderi</name>
    <dbReference type="NCBI Taxonomy" id="38282"/>
    <lineage>
        <taxon>Bacteria</taxon>
        <taxon>Bacillati</taxon>
        <taxon>Bacillota</taxon>
        <taxon>Bacilli</taxon>
        <taxon>Bacillales</taxon>
        <taxon>Bacillaceae</taxon>
        <taxon>Evansella</taxon>
    </lineage>
</organism>
<dbReference type="EMBL" id="JAUSUG010000002">
    <property type="protein sequence ID" value="MDQ0253200.1"/>
    <property type="molecule type" value="Genomic_DNA"/>
</dbReference>
<dbReference type="Proteomes" id="UP001230005">
    <property type="component" value="Unassembled WGS sequence"/>
</dbReference>
<gene>
    <name evidence="9" type="ORF">J2S74_000572</name>
</gene>
<dbReference type="Gene3D" id="1.10.3720.10">
    <property type="entry name" value="MetI-like"/>
    <property type="match status" value="1"/>
</dbReference>
<dbReference type="PROSITE" id="PS50928">
    <property type="entry name" value="ABC_TM1"/>
    <property type="match status" value="1"/>
</dbReference>
<feature type="transmembrane region" description="Helical" evidence="7">
    <location>
        <begin position="283"/>
        <end position="303"/>
    </location>
</feature>
<dbReference type="CDD" id="cd06261">
    <property type="entry name" value="TM_PBP2"/>
    <property type="match status" value="1"/>
</dbReference>
<accession>A0ABT9ZPN4</accession>
<evidence type="ECO:0000259" key="8">
    <source>
        <dbReference type="PROSITE" id="PS50928"/>
    </source>
</evidence>
<protein>
    <submittedName>
        <fullName evidence="9">Multiple sugar transport system permease protein</fullName>
    </submittedName>
</protein>
<dbReference type="InterPro" id="IPR035906">
    <property type="entry name" value="MetI-like_sf"/>
</dbReference>
<feature type="transmembrane region" description="Helical" evidence="7">
    <location>
        <begin position="176"/>
        <end position="199"/>
    </location>
</feature>
<evidence type="ECO:0000256" key="3">
    <source>
        <dbReference type="ARBA" id="ARBA00022475"/>
    </source>
</evidence>
<reference evidence="9 10" key="1">
    <citation type="submission" date="2023-07" db="EMBL/GenBank/DDBJ databases">
        <title>Genomic Encyclopedia of Type Strains, Phase IV (KMG-IV): sequencing the most valuable type-strain genomes for metagenomic binning, comparative biology and taxonomic classification.</title>
        <authorList>
            <person name="Goeker M."/>
        </authorList>
    </citation>
    <scope>NUCLEOTIDE SEQUENCE [LARGE SCALE GENOMIC DNA]</scope>
    <source>
        <strain evidence="9 10">DSM 9768</strain>
    </source>
</reference>
<dbReference type="PANTHER" id="PTHR30193:SF1">
    <property type="entry name" value="ABC TRANSPORTER PERMEASE PROTEIN YESP-RELATED"/>
    <property type="match status" value="1"/>
</dbReference>
<evidence type="ECO:0000256" key="1">
    <source>
        <dbReference type="ARBA" id="ARBA00004651"/>
    </source>
</evidence>
<keyword evidence="10" id="KW-1185">Reference proteome</keyword>
<dbReference type="InterPro" id="IPR051393">
    <property type="entry name" value="ABC_transporter_permease"/>
</dbReference>
<keyword evidence="5 7" id="KW-1133">Transmembrane helix</keyword>
<comment type="caution">
    <text evidence="9">The sequence shown here is derived from an EMBL/GenBank/DDBJ whole genome shotgun (WGS) entry which is preliminary data.</text>
</comment>
<evidence type="ECO:0000256" key="5">
    <source>
        <dbReference type="ARBA" id="ARBA00022989"/>
    </source>
</evidence>
<evidence type="ECO:0000313" key="9">
    <source>
        <dbReference type="EMBL" id="MDQ0253200.1"/>
    </source>
</evidence>
<feature type="domain" description="ABC transmembrane type-1" evidence="8">
    <location>
        <begin position="90"/>
        <end position="301"/>
    </location>
</feature>
<evidence type="ECO:0000313" key="10">
    <source>
        <dbReference type="Proteomes" id="UP001230005"/>
    </source>
</evidence>
<evidence type="ECO:0000256" key="2">
    <source>
        <dbReference type="ARBA" id="ARBA00022448"/>
    </source>
</evidence>
<feature type="transmembrane region" description="Helical" evidence="7">
    <location>
        <begin position="226"/>
        <end position="245"/>
    </location>
</feature>